<evidence type="ECO:0000313" key="2">
    <source>
        <dbReference type="EMBL" id="CAF4112241.1"/>
    </source>
</evidence>
<dbReference type="GO" id="GO:0005739">
    <property type="term" value="C:mitochondrion"/>
    <property type="evidence" value="ECO:0007669"/>
    <property type="project" value="TreeGrafter"/>
</dbReference>
<comment type="similarity">
    <text evidence="1">Belongs to the class-III pyridoxal-phosphate-dependent aminotransferase family.</text>
</comment>
<dbReference type="EMBL" id="CAJOAX010012442">
    <property type="protein sequence ID" value="CAF4112241.1"/>
    <property type="molecule type" value="Genomic_DNA"/>
</dbReference>
<name>A0A819VN95_9BILA</name>
<reference evidence="2" key="1">
    <citation type="submission" date="2021-02" db="EMBL/GenBank/DDBJ databases">
        <authorList>
            <person name="Nowell W R."/>
        </authorList>
    </citation>
    <scope>NUCLEOTIDE SEQUENCE</scope>
</reference>
<dbReference type="PANTHER" id="PTHR45688:SF13">
    <property type="entry name" value="ALANINE--GLYOXYLATE AMINOTRANSFERASE 2-LIKE"/>
    <property type="match status" value="1"/>
</dbReference>
<comment type="caution">
    <text evidence="2">The sequence shown here is derived from an EMBL/GenBank/DDBJ whole genome shotgun (WGS) entry which is preliminary data.</text>
</comment>
<dbReference type="PANTHER" id="PTHR45688">
    <property type="match status" value="1"/>
</dbReference>
<dbReference type="Proteomes" id="UP000663823">
    <property type="component" value="Unassembled WGS sequence"/>
</dbReference>
<sequence length="160" mass="18250">KSMGNGFPIAALVTRRDITNKFVIDGIEYFNTYGGNPVSCRAAIALLDVMEKEHLQENAYKVGLHFLNKLKELEKKYDMIGDVRGRGLFLGIEIVRNKKREPGIAEAKEIKQKFREHFVIVQLDGPDKNVIKLKPPMCFSKENADFFCGKLEIIMKEMSI</sequence>
<dbReference type="Gene3D" id="3.90.1150.10">
    <property type="entry name" value="Aspartate Aminotransferase, domain 1"/>
    <property type="match status" value="1"/>
</dbReference>
<evidence type="ECO:0000256" key="1">
    <source>
        <dbReference type="ARBA" id="ARBA00008954"/>
    </source>
</evidence>
<dbReference type="Pfam" id="PF00202">
    <property type="entry name" value="Aminotran_3"/>
    <property type="match status" value="1"/>
</dbReference>
<dbReference type="AlphaFoldDB" id="A0A819VN95"/>
<proteinExistence type="inferred from homology"/>
<accession>A0A819VN95</accession>
<feature type="non-terminal residue" evidence="2">
    <location>
        <position position="160"/>
    </location>
</feature>
<dbReference type="GO" id="GO:0030170">
    <property type="term" value="F:pyridoxal phosphate binding"/>
    <property type="evidence" value="ECO:0007669"/>
    <property type="project" value="InterPro"/>
</dbReference>
<dbReference type="InterPro" id="IPR005814">
    <property type="entry name" value="Aminotrans_3"/>
</dbReference>
<protein>
    <recommendedName>
        <fullName evidence="4">Alanine-glyoxylate aminotransferase</fullName>
    </recommendedName>
</protein>
<dbReference type="InterPro" id="IPR015424">
    <property type="entry name" value="PyrdxlP-dep_Trfase"/>
</dbReference>
<evidence type="ECO:0008006" key="4">
    <source>
        <dbReference type="Google" id="ProtNLM"/>
    </source>
</evidence>
<evidence type="ECO:0000313" key="3">
    <source>
        <dbReference type="Proteomes" id="UP000663823"/>
    </source>
</evidence>
<dbReference type="GO" id="GO:0008483">
    <property type="term" value="F:transaminase activity"/>
    <property type="evidence" value="ECO:0007669"/>
    <property type="project" value="InterPro"/>
</dbReference>
<dbReference type="InterPro" id="IPR015422">
    <property type="entry name" value="PyrdxlP-dep_Trfase_small"/>
</dbReference>
<organism evidence="2 3">
    <name type="scientific">Rotaria sordida</name>
    <dbReference type="NCBI Taxonomy" id="392033"/>
    <lineage>
        <taxon>Eukaryota</taxon>
        <taxon>Metazoa</taxon>
        <taxon>Spiralia</taxon>
        <taxon>Gnathifera</taxon>
        <taxon>Rotifera</taxon>
        <taxon>Eurotatoria</taxon>
        <taxon>Bdelloidea</taxon>
        <taxon>Philodinida</taxon>
        <taxon>Philodinidae</taxon>
        <taxon>Rotaria</taxon>
    </lineage>
</organism>
<gene>
    <name evidence="2" type="ORF">OTI717_LOCUS34557</name>
</gene>
<dbReference type="SUPFAM" id="SSF53383">
    <property type="entry name" value="PLP-dependent transferases"/>
    <property type="match status" value="1"/>
</dbReference>